<feature type="compositionally biased region" description="Basic and acidic residues" evidence="1">
    <location>
        <begin position="101"/>
        <end position="124"/>
    </location>
</feature>
<evidence type="ECO:0000313" key="2">
    <source>
        <dbReference type="EMBL" id="VDM34688.1"/>
    </source>
</evidence>
<accession>A0A0R3X8A6</accession>
<protein>
    <submittedName>
        <fullName evidence="4">DUF3715 domain-containing protein</fullName>
    </submittedName>
</protein>
<dbReference type="AlphaFoldDB" id="A0A0R3X8A6"/>
<feature type="compositionally biased region" description="Polar residues" evidence="1">
    <location>
        <begin position="364"/>
        <end position="373"/>
    </location>
</feature>
<evidence type="ECO:0000256" key="1">
    <source>
        <dbReference type="SAM" id="MobiDB-lite"/>
    </source>
</evidence>
<name>A0A0R3X8A6_HYDTA</name>
<keyword evidence="3" id="KW-1185">Reference proteome</keyword>
<dbReference type="EMBL" id="UYWX01021037">
    <property type="protein sequence ID" value="VDM34688.1"/>
    <property type="molecule type" value="Genomic_DNA"/>
</dbReference>
<proteinExistence type="predicted"/>
<organism evidence="4">
    <name type="scientific">Hydatigena taeniaeformis</name>
    <name type="common">Feline tapeworm</name>
    <name type="synonym">Taenia taeniaeformis</name>
    <dbReference type="NCBI Taxonomy" id="6205"/>
    <lineage>
        <taxon>Eukaryota</taxon>
        <taxon>Metazoa</taxon>
        <taxon>Spiralia</taxon>
        <taxon>Lophotrochozoa</taxon>
        <taxon>Platyhelminthes</taxon>
        <taxon>Cestoda</taxon>
        <taxon>Eucestoda</taxon>
        <taxon>Cyclophyllidea</taxon>
        <taxon>Taeniidae</taxon>
        <taxon>Hydatigera</taxon>
    </lineage>
</organism>
<dbReference type="WBParaSite" id="TTAC_0000978101-mRNA-1">
    <property type="protein sequence ID" value="TTAC_0000978101-mRNA-1"/>
    <property type="gene ID" value="TTAC_0000978101"/>
</dbReference>
<reference evidence="2 3" key="2">
    <citation type="submission" date="2018-11" db="EMBL/GenBank/DDBJ databases">
        <authorList>
            <consortium name="Pathogen Informatics"/>
        </authorList>
    </citation>
    <scope>NUCLEOTIDE SEQUENCE [LARGE SCALE GENOMIC DNA]</scope>
</reference>
<reference evidence="4" key="1">
    <citation type="submission" date="2017-02" db="UniProtKB">
        <authorList>
            <consortium name="WormBaseParasite"/>
        </authorList>
    </citation>
    <scope>IDENTIFICATION</scope>
</reference>
<evidence type="ECO:0000313" key="4">
    <source>
        <dbReference type="WBParaSite" id="TTAC_0000978101-mRNA-1"/>
    </source>
</evidence>
<feature type="region of interest" description="Disordered" evidence="1">
    <location>
        <begin position="360"/>
        <end position="382"/>
    </location>
</feature>
<sequence>MYPNYDQGINQRHQVVLVECDIDEADRWIQDPRNCSHFLDGQARRPSCKSGSSSSIMNRHALEMLRILKCIPPQHSFACDQHIGFFEVSKRSSIAQTKATQTKDLRKKESSRNVRVQHKSDGQKKYATSNVSCGVMLNQPAPPMQCSRGPSTWKTSKKMPSMCQNFITVVTQSTNSTTRRSSHNGGTLINNTVTHTLPIRSILKERSETDLSLPSRQRKGKMGHTIDYTYYLNRCYSEVTNVYKEHYSKIEYCTPIVQWNCCSLNRVKFIVNYVEGELSIPMYKLTSVTSRIGVAHFRPVVGDVKSPKLFRSVKYDPPITKIPPSSSVVHRPPNIHNFSLVYIENVDGYFVKKERPSFKDGSDKSASLGQTPITPRIPRHNSRYYMSPTPVGESLPHSQPIWTSAVRNLAPPMSRKFEVTSSEVQTTPELLDTLTVGSRIREDKSKRHTSSIFSLIQRRLHKRGPKRGRHK</sequence>
<gene>
    <name evidence="2" type="ORF">TTAC_LOCUS9766</name>
</gene>
<evidence type="ECO:0000313" key="3">
    <source>
        <dbReference type="Proteomes" id="UP000274429"/>
    </source>
</evidence>
<feature type="region of interest" description="Disordered" evidence="1">
    <location>
        <begin position="97"/>
        <end position="125"/>
    </location>
</feature>
<dbReference type="OrthoDB" id="6265611at2759"/>
<dbReference type="Proteomes" id="UP000274429">
    <property type="component" value="Unassembled WGS sequence"/>
</dbReference>